<dbReference type="EnsemblPlants" id="AVESA.00010b.r2.2CG0308720.1">
    <property type="protein sequence ID" value="AVESA.00010b.r2.2CG0308720.1.CDS"/>
    <property type="gene ID" value="AVESA.00010b.r2.2CG0308720"/>
</dbReference>
<reference evidence="1" key="2">
    <citation type="submission" date="2025-09" db="UniProtKB">
        <authorList>
            <consortium name="EnsemblPlants"/>
        </authorList>
    </citation>
    <scope>IDENTIFICATION</scope>
</reference>
<protein>
    <submittedName>
        <fullName evidence="1">Uncharacterized protein</fullName>
    </submittedName>
</protein>
<name>A0ACD5UT61_AVESA</name>
<evidence type="ECO:0000313" key="2">
    <source>
        <dbReference type="Proteomes" id="UP001732700"/>
    </source>
</evidence>
<proteinExistence type="predicted"/>
<keyword evidence="2" id="KW-1185">Reference proteome</keyword>
<organism evidence="1 2">
    <name type="scientific">Avena sativa</name>
    <name type="common">Oat</name>
    <dbReference type="NCBI Taxonomy" id="4498"/>
    <lineage>
        <taxon>Eukaryota</taxon>
        <taxon>Viridiplantae</taxon>
        <taxon>Streptophyta</taxon>
        <taxon>Embryophyta</taxon>
        <taxon>Tracheophyta</taxon>
        <taxon>Spermatophyta</taxon>
        <taxon>Magnoliopsida</taxon>
        <taxon>Liliopsida</taxon>
        <taxon>Poales</taxon>
        <taxon>Poaceae</taxon>
        <taxon>BOP clade</taxon>
        <taxon>Pooideae</taxon>
        <taxon>Poodae</taxon>
        <taxon>Poeae</taxon>
        <taxon>Poeae Chloroplast Group 1 (Aveneae type)</taxon>
        <taxon>Aveninae</taxon>
        <taxon>Avena</taxon>
    </lineage>
</organism>
<evidence type="ECO:0000313" key="1">
    <source>
        <dbReference type="EnsemblPlants" id="AVESA.00010b.r2.2CG0308720.1.CDS"/>
    </source>
</evidence>
<dbReference type="Proteomes" id="UP001732700">
    <property type="component" value="Chromosome 2C"/>
</dbReference>
<accession>A0ACD5UT61</accession>
<sequence length="136" mass="14916">MRHLLLARRLPAMAPFSGSAATKALLLNPSGFAVRGRLPSSPAYLPAPGGRVFRGASLRCYAAAAAAVAEQHRIKVQNPIVEMDGDEMTRVIWKMIKDKLIFPYLEMDVKYFDLGVLNRDATDDKVTVESAEATLK</sequence>
<reference evidence="1" key="1">
    <citation type="submission" date="2021-05" db="EMBL/GenBank/DDBJ databases">
        <authorList>
            <person name="Scholz U."/>
            <person name="Mascher M."/>
            <person name="Fiebig A."/>
        </authorList>
    </citation>
    <scope>NUCLEOTIDE SEQUENCE [LARGE SCALE GENOMIC DNA]</scope>
</reference>